<protein>
    <submittedName>
        <fullName evidence="1">Uncharacterized protein</fullName>
    </submittedName>
</protein>
<organism evidence="1 2">
    <name type="scientific">Eumeta variegata</name>
    <name type="common">Bagworm moth</name>
    <name type="synonym">Eumeta japonica</name>
    <dbReference type="NCBI Taxonomy" id="151549"/>
    <lineage>
        <taxon>Eukaryota</taxon>
        <taxon>Metazoa</taxon>
        <taxon>Ecdysozoa</taxon>
        <taxon>Arthropoda</taxon>
        <taxon>Hexapoda</taxon>
        <taxon>Insecta</taxon>
        <taxon>Pterygota</taxon>
        <taxon>Neoptera</taxon>
        <taxon>Endopterygota</taxon>
        <taxon>Lepidoptera</taxon>
        <taxon>Glossata</taxon>
        <taxon>Ditrysia</taxon>
        <taxon>Tineoidea</taxon>
        <taxon>Psychidae</taxon>
        <taxon>Oiketicinae</taxon>
        <taxon>Eumeta</taxon>
    </lineage>
</organism>
<sequence>MVRLTICHERKLTQAAKALQVMMHNDRSLTTCSRLANKRKAVRTRNTDEIKGGGGSVIKLGASATGGIGFDSDHNEFLTKANLSLSFRVKTSVTDDRRRR</sequence>
<evidence type="ECO:0000313" key="2">
    <source>
        <dbReference type="Proteomes" id="UP000299102"/>
    </source>
</evidence>
<proteinExistence type="predicted"/>
<reference evidence="1 2" key="1">
    <citation type="journal article" date="2019" name="Commun. Biol.">
        <title>The bagworm genome reveals a unique fibroin gene that provides high tensile strength.</title>
        <authorList>
            <person name="Kono N."/>
            <person name="Nakamura H."/>
            <person name="Ohtoshi R."/>
            <person name="Tomita M."/>
            <person name="Numata K."/>
            <person name="Arakawa K."/>
        </authorList>
    </citation>
    <scope>NUCLEOTIDE SEQUENCE [LARGE SCALE GENOMIC DNA]</scope>
</reference>
<accession>A0A4C1TXU5</accession>
<dbReference type="AlphaFoldDB" id="A0A4C1TXU5"/>
<name>A0A4C1TXU5_EUMVA</name>
<evidence type="ECO:0000313" key="1">
    <source>
        <dbReference type="EMBL" id="GBP18738.1"/>
    </source>
</evidence>
<dbReference type="Proteomes" id="UP000299102">
    <property type="component" value="Unassembled WGS sequence"/>
</dbReference>
<keyword evidence="2" id="KW-1185">Reference proteome</keyword>
<dbReference type="EMBL" id="BGZK01000100">
    <property type="protein sequence ID" value="GBP18738.1"/>
    <property type="molecule type" value="Genomic_DNA"/>
</dbReference>
<comment type="caution">
    <text evidence="1">The sequence shown here is derived from an EMBL/GenBank/DDBJ whole genome shotgun (WGS) entry which is preliminary data.</text>
</comment>
<gene>
    <name evidence="1" type="ORF">EVAR_8565_1</name>
</gene>